<dbReference type="Proteomes" id="UP000008281">
    <property type="component" value="Unassembled WGS sequence"/>
</dbReference>
<evidence type="ECO:0000313" key="2">
    <source>
        <dbReference type="Proteomes" id="UP000008281"/>
    </source>
</evidence>
<dbReference type="HOGENOM" id="CLU_654248_0_0_1"/>
<dbReference type="OrthoDB" id="10538106at2759"/>
<accession>E3MQR0</accession>
<name>E3MQR0_CAERE</name>
<dbReference type="InParanoid" id="E3MQR0"/>
<keyword evidence="2" id="KW-1185">Reference proteome</keyword>
<gene>
    <name evidence="1" type="ORF">CRE_12875</name>
</gene>
<proteinExistence type="predicted"/>
<evidence type="ECO:0000313" key="1">
    <source>
        <dbReference type="EMBL" id="EFP07103.1"/>
    </source>
</evidence>
<sequence length="420" mass="49247">MSKRWKEYKWILPESRSKIIEEECRYVMPSRRPPRSVRTKLPADIVFRNFSEEDSSETLDDPEDFRRAFRSMMHNVSIHPIIMKELQQGLANYLNNHLKPYLRIGRYIRAPRCIGNRTVELFVQVLELDELIIWKCEDIGVIKNNNYEYYKLTPVWMVEDEDNNTFKINLNECKTNKHNHIFCQPDVKVYFNSTCSINKIDTCGISVGIPRGKRYSVSRILPDGVSVYGSIHELSKIILNHPEPNLRLGSMFHRAQCVKEFKRSKIQVTFPLLLPEELLIWKCEDIGIIRNGTYEFYKLNPSWMVEDEGERTFKINLNECVKNQFNQTFCQTGAKVFYDAKCSINNVETCSRTYVKPKEKHGSYSRTLPNGISVYGTIHQISKIRRKSAEEKKKKSTMRPLTYDSPGLFYFSFNTTKIPV</sequence>
<protein>
    <submittedName>
        <fullName evidence="1">Uncharacterized protein</fullName>
    </submittedName>
</protein>
<organism evidence="2">
    <name type="scientific">Caenorhabditis remanei</name>
    <name type="common">Caenorhabditis vulgaris</name>
    <dbReference type="NCBI Taxonomy" id="31234"/>
    <lineage>
        <taxon>Eukaryota</taxon>
        <taxon>Metazoa</taxon>
        <taxon>Ecdysozoa</taxon>
        <taxon>Nematoda</taxon>
        <taxon>Chromadorea</taxon>
        <taxon>Rhabditida</taxon>
        <taxon>Rhabditina</taxon>
        <taxon>Rhabditomorpha</taxon>
        <taxon>Rhabditoidea</taxon>
        <taxon>Rhabditidae</taxon>
        <taxon>Peloderinae</taxon>
        <taxon>Caenorhabditis</taxon>
    </lineage>
</organism>
<dbReference type="AlphaFoldDB" id="E3MQR0"/>
<dbReference type="eggNOG" id="ENOG502TK52">
    <property type="taxonomic scope" value="Eukaryota"/>
</dbReference>
<reference evidence="1" key="1">
    <citation type="submission" date="2007-07" db="EMBL/GenBank/DDBJ databases">
        <title>PCAP assembly of the Caenorhabditis remanei genome.</title>
        <authorList>
            <consortium name="The Caenorhabditis remanei Sequencing Consortium"/>
            <person name="Wilson R.K."/>
        </authorList>
    </citation>
    <scope>NUCLEOTIDE SEQUENCE [LARGE SCALE GENOMIC DNA]</scope>
    <source>
        <strain evidence="1">PB4641</strain>
    </source>
</reference>
<dbReference type="EMBL" id="DS268467">
    <property type="protein sequence ID" value="EFP07103.1"/>
    <property type="molecule type" value="Genomic_DNA"/>
</dbReference>